<dbReference type="GO" id="GO:0000160">
    <property type="term" value="P:phosphorelay signal transduction system"/>
    <property type="evidence" value="ECO:0007669"/>
    <property type="project" value="InterPro"/>
</dbReference>
<dbReference type="Gene3D" id="3.40.50.2300">
    <property type="match status" value="1"/>
</dbReference>
<dbReference type="KEGG" id="pbr:PB2503_04562"/>
<evidence type="ECO:0000259" key="2">
    <source>
        <dbReference type="PROSITE" id="PS50110"/>
    </source>
</evidence>
<accession>E0TF69</accession>
<dbReference type="STRING" id="314260.PB2503_04562"/>
<dbReference type="PROSITE" id="PS50110">
    <property type="entry name" value="RESPONSE_REGULATORY"/>
    <property type="match status" value="1"/>
</dbReference>
<name>E0TF69_PARBH</name>
<dbReference type="Proteomes" id="UP000001302">
    <property type="component" value="Chromosome"/>
</dbReference>
<sequence>MTISQTPSDEKERESLGLRNLTMVRAFLRAATGDQIVGDMIASAVSRTIDLADHDLKDILARTIAETRKITQTPAPPFSATAVVSVLSDHEVCLRKAGILFDIFGFDQTDIAEILGVDLETAGQRIQDAKALVENALSGPVLIVEDDALIAASLQEVARAAGASSVVITRSYDEAIAAAAQYNPVLAVADYDLGKGQKTGIDVVRTLSAEFGILSIFVTAFPRMVLTGSEDEPVFVLAKPYRREQIIAALRFAVSARRPEVLAA</sequence>
<organism evidence="3 4">
    <name type="scientific">Parvularcula bermudensis (strain ATCC BAA-594 / HTCC2503 / KCTC 12087)</name>
    <dbReference type="NCBI Taxonomy" id="314260"/>
    <lineage>
        <taxon>Bacteria</taxon>
        <taxon>Pseudomonadati</taxon>
        <taxon>Pseudomonadota</taxon>
        <taxon>Alphaproteobacteria</taxon>
        <taxon>Parvularculales</taxon>
        <taxon>Parvularculaceae</taxon>
        <taxon>Parvularcula</taxon>
    </lineage>
</organism>
<reference evidence="3 4" key="2">
    <citation type="journal article" date="2011" name="J. Bacteriol.">
        <title>Complete genome sequence of strain HTCC2503T of Parvularcula bermudensis, the type species of the order "Parvularculales" in the class Alphaproteobacteria.</title>
        <authorList>
            <person name="Oh H.M."/>
            <person name="Kang I."/>
            <person name="Vergin K.L."/>
            <person name="Kang D."/>
            <person name="Rhee K.H."/>
            <person name="Giovannoni S.J."/>
            <person name="Cho J.C."/>
        </authorList>
    </citation>
    <scope>NUCLEOTIDE SEQUENCE [LARGE SCALE GENOMIC DNA]</scope>
    <source>
        <strain evidence="4">ATCC BAA-594 / HTCC2503 / KCTC 12087</strain>
    </source>
</reference>
<dbReference type="InterPro" id="IPR001789">
    <property type="entry name" value="Sig_transdc_resp-reg_receiver"/>
</dbReference>
<dbReference type="Pfam" id="PF00072">
    <property type="entry name" value="Response_reg"/>
    <property type="match status" value="1"/>
</dbReference>
<proteinExistence type="predicted"/>
<dbReference type="SUPFAM" id="SSF52172">
    <property type="entry name" value="CheY-like"/>
    <property type="match status" value="1"/>
</dbReference>
<gene>
    <name evidence="3" type="ordered locus">PB2503_04562</name>
</gene>
<dbReference type="SMART" id="SM00448">
    <property type="entry name" value="REC"/>
    <property type="match status" value="1"/>
</dbReference>
<keyword evidence="1" id="KW-0597">Phosphoprotein</keyword>
<protein>
    <submittedName>
        <fullName evidence="3">Two-component response regulator</fullName>
    </submittedName>
</protein>
<feature type="modified residue" description="4-aspartylphosphate" evidence="1">
    <location>
        <position position="190"/>
    </location>
</feature>
<feature type="domain" description="Response regulatory" evidence="2">
    <location>
        <begin position="140"/>
        <end position="254"/>
    </location>
</feature>
<dbReference type="RefSeq" id="WP_013299961.1">
    <property type="nucleotide sequence ID" value="NC_014414.1"/>
</dbReference>
<dbReference type="AlphaFoldDB" id="E0TF69"/>
<keyword evidence="4" id="KW-1185">Reference proteome</keyword>
<dbReference type="InterPro" id="IPR011006">
    <property type="entry name" value="CheY-like_superfamily"/>
</dbReference>
<dbReference type="eggNOG" id="COG0784">
    <property type="taxonomic scope" value="Bacteria"/>
</dbReference>
<dbReference type="OrthoDB" id="7774278at2"/>
<evidence type="ECO:0000313" key="4">
    <source>
        <dbReference type="Proteomes" id="UP000001302"/>
    </source>
</evidence>
<reference evidence="4" key="1">
    <citation type="submission" date="2010-08" db="EMBL/GenBank/DDBJ databases">
        <title>Genome sequence of Parvularcula bermudensis HTCC2503.</title>
        <authorList>
            <person name="Kang D.-M."/>
            <person name="Oh H.-M."/>
            <person name="Cho J.-C."/>
        </authorList>
    </citation>
    <scope>NUCLEOTIDE SEQUENCE [LARGE SCALE GENOMIC DNA]</scope>
    <source>
        <strain evidence="4">ATCC BAA-594 / HTCC2503 / KCTC 12087</strain>
    </source>
</reference>
<dbReference type="EMBL" id="CP002156">
    <property type="protein sequence ID" value="ADM08987.1"/>
    <property type="molecule type" value="Genomic_DNA"/>
</dbReference>
<evidence type="ECO:0000313" key="3">
    <source>
        <dbReference type="EMBL" id="ADM08987.1"/>
    </source>
</evidence>
<evidence type="ECO:0000256" key="1">
    <source>
        <dbReference type="PROSITE-ProRule" id="PRU00169"/>
    </source>
</evidence>
<dbReference type="HOGENOM" id="CLU_089963_0_0_5"/>
<dbReference type="Gene3D" id="1.20.140.160">
    <property type="match status" value="1"/>
</dbReference>